<evidence type="ECO:0000256" key="2">
    <source>
        <dbReference type="ARBA" id="ARBA00022484"/>
    </source>
</evidence>
<evidence type="ECO:0000256" key="8">
    <source>
        <dbReference type="ARBA" id="ARBA00022840"/>
    </source>
</evidence>
<evidence type="ECO:0000256" key="1">
    <source>
        <dbReference type="ARBA" id="ARBA00012494"/>
    </source>
</evidence>
<keyword evidence="9" id="KW-0693">Viral RNA replication</keyword>
<feature type="domain" description="RdRp catalytic" evidence="14">
    <location>
        <begin position="600"/>
        <end position="766"/>
    </location>
</feature>
<keyword evidence="10" id="KW-0506">mRNA capping</keyword>
<keyword evidence="8" id="KW-0067">ATP-binding</keyword>
<evidence type="ECO:0000256" key="10">
    <source>
        <dbReference type="ARBA" id="ARBA00023042"/>
    </source>
</evidence>
<dbReference type="GO" id="GO:0005524">
    <property type="term" value="F:ATP binding"/>
    <property type="evidence" value="ECO:0007669"/>
    <property type="project" value="UniProtKB-KW"/>
</dbReference>
<accession>A0A9N7ABG3</accession>
<keyword evidence="6" id="KW-0548">Nucleotidyltransferase</keyword>
<keyword evidence="3" id="KW-0507">mRNA processing</keyword>
<evidence type="ECO:0000256" key="7">
    <source>
        <dbReference type="ARBA" id="ARBA00022741"/>
    </source>
</evidence>
<dbReference type="GO" id="GO:0004482">
    <property type="term" value="F:mRNA 5'-cap (guanine-N7-)-methyltransferase activity"/>
    <property type="evidence" value="ECO:0007669"/>
    <property type="project" value="InterPro"/>
</dbReference>
<evidence type="ECO:0000256" key="13">
    <source>
        <dbReference type="ARBA" id="ARBA00031012"/>
    </source>
</evidence>
<dbReference type="InterPro" id="IPR014023">
    <property type="entry name" value="Mononeg_RNA_pol_cat"/>
</dbReference>
<evidence type="ECO:0000259" key="14">
    <source>
        <dbReference type="PROSITE" id="PS50526"/>
    </source>
</evidence>
<evidence type="ECO:0000256" key="6">
    <source>
        <dbReference type="ARBA" id="ARBA00022695"/>
    </source>
</evidence>
<keyword evidence="2" id="KW-0696">RNA-directed RNA polymerase</keyword>
<sequence length="2254" mass="263224">MIEFPQGFIYSEIWEPKEFDLNYVDKPALISKIDQPFRTYSPELVEYFTKGEKYPEKWGRRYKLDLYFLRQFLKKNNLFDKHVTCSQDEVTHLYQYLLSLGNTSLFHSTLIDFALKLEEKEIDAVSIRLMNKLKTKYDEVKDKVEITEDTSRAMWVFDLVNTINLKIKIDYSKKINGINSRSIDFYENKRINAETFKSGHSIVDIDMRDLDGEIESIKIFISHTMTAWVINGKVSMGNLDHLNYLMTLAENVMNMKISKDLNVIRNNPTKYRKDNMFIDYVTDLIFLPAKKRVGLAGLYESTCLLMADMKYKSALLPLIDNIIDSMEISVAMTRRLINICVESEAETCIRMSCIGKTFIYAEVDTSKGLSKYSQRTNRNHPVDKVTIESLRLAFRRNVITSYVKKFGRVPELRECPENLKQELEIMAAKGKQNNQIINDISLYGDVRLGKMLEPGKESTLISRVIDKSCTKDDYDSSGNNSVKELIYFINSNENENAMESIKFEDRSKAERKINIVPRDNQKLEKMEKYKIVRLVEKEKELKTAARFFGVASFNLKIYISTVMEMVKKAMKLVKNQMMTMTEDERRDLMYKMSSFLEGEDSYSIFLDYSGHNTSQRPENNMFIMEEICDMFGYYKGYEEREHMTGVLNVFSNMDLIYETSLSDFVYHSKGQKGAIEGWLGPLWGIQSQLMMDDMMLKLKFENVIATTYSDDSCAVFKEKDLSAEKLNDIIQFMQSYALKMGLLLKLSQTQVTNGRCSMLKNHYLNGVAVENNYKKIPVISANSSMVWGDVIEQVRNIDSGYTSATQRSDDHFVQTVIRNYKFLYYTSRDIIKFCEFLEIELDPRFYSIVNMNIRYASSLLRKVNIEEKLENTDEIPSINTITEAFYKMNKDNDRVKQAILAIMYLPYTVYGYSQTSIPDAIVSGYSLSNLKRINYVLSILDTDLKTKIWKMIKLSDKANRYLKESFPLDGGRYDTNTILKEQLKKELKRHIKNENLLEIVNRRESLSLEQFEAELITTFSNCLNYRITAKFFECSIFSYFEEIYSKIDNTTTFSFILGKKRIQNLWRKIWDANYKMEYKYQGNLIGENVNISSLINTRQLMSYNYKLRGETKTTQFRFIEIEEPPLLGSFSYTTIFTDITPIWKNSKVMTKDGIKNKRPLKTHMNQVKFDRDLEIEGMFSNKLIFNAYELCRYVKWMIMDCEKYSSISKDDISNLEGICNVTLSTFTNTRFEDLSNFVVAPRGGRYFHRAQSGGFKARTGDLSSNELTNHIELCGIDQLISRTGGEDNNLNVQYLLSSLKAELSIIGFGKNDIIRLSLKEDVKAMLRDVSFNFKGMKPRMFMTEFEGELKEANIKKIMNKGKLYKSFSDFVSYDDEIKGKFINHAEYIPNSLIEEVGGYRNVLSYMKDKEILVPQLINDDTLKKLVPNFERYQMDRNKFFDDFYLHYTGLNILENETPARMVIRSLLYKELFRHNINGTNWASEVSEMGYSFHYRTSLMRLFILSTSLVYNIENLTHRESMIKISKDRTINATVVNFRRLRKGKAHFYIKDKEISNIIINGLPLLGFEIEEMKSVASELVDEIDGKKFLQQQILSYYNKQINDYIEDKFDKEWSPVEYKSFSVHQRDFLDLEALKAALSTFEITSALACSPRKISSPTRSDVFPSAYSLITMLKSSGVLNSRTKVFEPFGGRGDFHIAMKQLGIKHTSISRNDGYNIINRAMGMLEVKQDYDVTDNHNYSKYLDHNVVICDISHFIGEKEKLSSMLMSFVTSGLTLIIRINSIFNKLKEELRNLAFLSDRMEFFIPEIDSPGYCYLMFQGTKMSNEEVEKRMITTEKYERLKKKFTSSLILEQLTKNTAKMVKVNPMSNLVYEVEDHTLEDISDAQLINMMTNCDNYIEVPKTLESELQDKSNIKYLSMIPISLISKDKLTTNEREELDQIIENKLEVWKPKIIIDNKGDELTDNILYRISKLDNYPSEIVVTRRILNEVNMGIIVGYNDLEIKEFKLLSKCAISAFRYDKHRIDFWLLLLDMLRTEKSNISQTNVLETMMHFKVDKKKMKSTSKIHNIAGMAVSYYKNRDIIRGLLEVSGFKKINFNNILKNKSKDNRYDILDYRLLINRIRLIHKKFGFLNYPTNDRGRYKGLILNDLENKMEEKIIEEKILEYESIEEYFANMERDEFFITMTENLKNIDNEDLVVLEEIKEDEENTTIMSSLFGSAEEIKMNEEINSKMSVEELKMYQDEDEDVYEEDDY</sequence>
<dbReference type="EMBL" id="BK062690">
    <property type="protein sequence ID" value="DBA06908.1"/>
    <property type="molecule type" value="Genomic_RNA"/>
</dbReference>
<evidence type="ECO:0000256" key="3">
    <source>
        <dbReference type="ARBA" id="ARBA00022664"/>
    </source>
</evidence>
<proteinExistence type="predicted"/>
<organism evidence="15">
    <name type="scientific">Gentiana ophiovirus</name>
    <dbReference type="NCBI Taxonomy" id="2983943"/>
    <lineage>
        <taxon>Viruses</taxon>
        <taxon>Riboviria</taxon>
        <taxon>Orthornavirae</taxon>
        <taxon>Negarnaviricota</taxon>
        <taxon>Haploviricotina</taxon>
        <taxon>Milneviricetes</taxon>
        <taxon>Naedrevirales</taxon>
        <taxon>Aspiviridae</taxon>
        <taxon>Ophiovirus</taxon>
    </lineage>
</organism>
<keyword evidence="5" id="KW-0949">S-adenosyl-L-methionine</keyword>
<dbReference type="EC" id="2.7.7.48" evidence="1"/>
<name>A0A9N7ABG3_9VIRU</name>
<keyword evidence="4" id="KW-0808">Transferase</keyword>
<dbReference type="PROSITE" id="PS50526">
    <property type="entry name" value="RDRP_SSRNA_NEG_NONSEG"/>
    <property type="match status" value="1"/>
</dbReference>
<evidence type="ECO:0000256" key="4">
    <source>
        <dbReference type="ARBA" id="ARBA00022679"/>
    </source>
</evidence>
<evidence type="ECO:0000256" key="11">
    <source>
        <dbReference type="ARBA" id="ARBA00023268"/>
    </source>
</evidence>
<evidence type="ECO:0000256" key="5">
    <source>
        <dbReference type="ARBA" id="ARBA00022691"/>
    </source>
</evidence>
<protein>
    <recommendedName>
        <fullName evidence="1">RNA-directed RNA polymerase</fullName>
        <ecNumber evidence="1">2.7.7.48</ecNumber>
    </recommendedName>
    <alternativeName>
        <fullName evidence="13">Replicase</fullName>
    </alternativeName>
    <alternativeName>
        <fullName evidence="12">Transcriptase</fullName>
    </alternativeName>
</protein>
<evidence type="ECO:0000256" key="9">
    <source>
        <dbReference type="ARBA" id="ARBA00022953"/>
    </source>
</evidence>
<keyword evidence="7" id="KW-0547">Nucleotide-binding</keyword>
<reference evidence="15" key="1">
    <citation type="journal article" date="2023" name="bioRxiv">
        <title>Expanding the repertoire of the plant infecting ophioviruses.</title>
        <authorList>
            <person name="Debat H."/>
            <person name="Garcia M.L."/>
            <person name="Bejerman N."/>
        </authorList>
    </citation>
    <scope>NUCLEOTIDE SEQUENCE</scope>
</reference>
<dbReference type="Pfam" id="PF00946">
    <property type="entry name" value="Mononeg_RNA_pol"/>
    <property type="match status" value="1"/>
</dbReference>
<keyword evidence="11" id="KW-0511">Multifunctional enzyme</keyword>
<dbReference type="GO" id="GO:0003968">
    <property type="term" value="F:RNA-directed RNA polymerase activity"/>
    <property type="evidence" value="ECO:0007669"/>
    <property type="project" value="UniProtKB-KW"/>
</dbReference>
<evidence type="ECO:0000256" key="12">
    <source>
        <dbReference type="ARBA" id="ARBA00030436"/>
    </source>
</evidence>
<evidence type="ECO:0000313" key="15">
    <source>
        <dbReference type="EMBL" id="DBA06908.1"/>
    </source>
</evidence>